<dbReference type="GO" id="GO:1990229">
    <property type="term" value="C:iron-sulfur cluster assembly complex"/>
    <property type="evidence" value="ECO:0007669"/>
    <property type="project" value="UniProtKB-ARBA"/>
</dbReference>
<evidence type="ECO:0000256" key="2">
    <source>
        <dbReference type="ARBA" id="ARBA00074073"/>
    </source>
</evidence>
<dbReference type="PANTHER" id="PTHR46229:SF2">
    <property type="entry name" value="BOLA-LIKE PROTEIN 1"/>
    <property type="match status" value="1"/>
</dbReference>
<protein>
    <recommendedName>
        <fullName evidence="2">DNA-binding transcriptional regulator BolA</fullName>
    </recommendedName>
</protein>
<gene>
    <name evidence="5" type="ORF">SAMN02745121_03716</name>
</gene>
<reference evidence="6" key="1">
    <citation type="submission" date="2016-10" db="EMBL/GenBank/DDBJ databases">
        <authorList>
            <person name="Varghese N."/>
            <person name="Submissions S."/>
        </authorList>
    </citation>
    <scope>NUCLEOTIDE SEQUENCE [LARGE SCALE GENOMIC DNA]</scope>
    <source>
        <strain evidence="6">ATCC 25963</strain>
    </source>
</reference>
<evidence type="ECO:0000256" key="1">
    <source>
        <dbReference type="ARBA" id="ARBA00005578"/>
    </source>
</evidence>
<dbReference type="PIRSF" id="PIRSF003113">
    <property type="entry name" value="BolA"/>
    <property type="match status" value="1"/>
</dbReference>
<name>A0A1I1ZE80_9BACT</name>
<keyword evidence="6" id="KW-1185">Reference proteome</keyword>
<dbReference type="SUPFAM" id="SSF82657">
    <property type="entry name" value="BolA-like"/>
    <property type="match status" value="1"/>
</dbReference>
<dbReference type="InterPro" id="IPR002634">
    <property type="entry name" value="BolA"/>
</dbReference>
<dbReference type="EMBL" id="FOMX01000011">
    <property type="protein sequence ID" value="SFE28640.1"/>
    <property type="molecule type" value="Genomic_DNA"/>
</dbReference>
<accession>A0A1I1ZE80</accession>
<proteinExistence type="inferred from homology"/>
<evidence type="ECO:0000313" key="6">
    <source>
        <dbReference type="Proteomes" id="UP000199400"/>
    </source>
</evidence>
<dbReference type="Pfam" id="PF01722">
    <property type="entry name" value="BolA"/>
    <property type="match status" value="1"/>
</dbReference>
<dbReference type="STRING" id="54.SAMN02745121_03716"/>
<dbReference type="FunFam" id="3.30.300.90:FF:000001">
    <property type="entry name" value="Transcriptional regulator BolA"/>
    <property type="match status" value="1"/>
</dbReference>
<sequence length="112" mass="11712">MNEAVPSGRRARALTEALTAAFAPEHLEVRDESHMHAVPKGAESHFRVVVVSAGFAGKSLVARHREVNAAAAEELRSGLHALAIEALTPEQWQARGGQAAKSPPCLGGSKAG</sequence>
<dbReference type="Proteomes" id="UP000199400">
    <property type="component" value="Unassembled WGS sequence"/>
</dbReference>
<dbReference type="InterPro" id="IPR050961">
    <property type="entry name" value="BolA/IbaG_stress_morph_reg"/>
</dbReference>
<organism evidence="5 6">
    <name type="scientific">Nannocystis exedens</name>
    <dbReference type="NCBI Taxonomy" id="54"/>
    <lineage>
        <taxon>Bacteria</taxon>
        <taxon>Pseudomonadati</taxon>
        <taxon>Myxococcota</taxon>
        <taxon>Polyangia</taxon>
        <taxon>Nannocystales</taxon>
        <taxon>Nannocystaceae</taxon>
        <taxon>Nannocystis</taxon>
    </lineage>
</organism>
<dbReference type="Gene3D" id="3.30.300.90">
    <property type="entry name" value="BolA-like"/>
    <property type="match status" value="1"/>
</dbReference>
<feature type="region of interest" description="Disordered" evidence="4">
    <location>
        <begin position="93"/>
        <end position="112"/>
    </location>
</feature>
<dbReference type="RefSeq" id="WP_170136417.1">
    <property type="nucleotide sequence ID" value="NZ_FOMX01000011.1"/>
</dbReference>
<dbReference type="PANTHER" id="PTHR46229">
    <property type="entry name" value="BOLA TRANSCRIPTION REGULATOR"/>
    <property type="match status" value="1"/>
</dbReference>
<comment type="similarity">
    <text evidence="1 3">Belongs to the BolA/IbaG family.</text>
</comment>
<evidence type="ECO:0000256" key="4">
    <source>
        <dbReference type="SAM" id="MobiDB-lite"/>
    </source>
</evidence>
<dbReference type="AlphaFoldDB" id="A0A1I1ZE80"/>
<dbReference type="InterPro" id="IPR036065">
    <property type="entry name" value="BolA-like_sf"/>
</dbReference>
<evidence type="ECO:0000313" key="5">
    <source>
        <dbReference type="EMBL" id="SFE28640.1"/>
    </source>
</evidence>
<evidence type="ECO:0000256" key="3">
    <source>
        <dbReference type="RuleBase" id="RU003860"/>
    </source>
</evidence>